<keyword evidence="3 7" id="KW-0547">Nucleotide-binding</keyword>
<dbReference type="InterPro" id="IPR032828">
    <property type="entry name" value="PolyA_RNA-bd"/>
</dbReference>
<dbReference type="EC" id="2.7.7.19" evidence="7"/>
<evidence type="ECO:0000259" key="11">
    <source>
        <dbReference type="Pfam" id="PF12626"/>
    </source>
</evidence>
<keyword evidence="2 7" id="KW-0808">Transferase</keyword>
<sequence>MSARIYPRSEHMISRSMISGNALKVLYRLKKSGHQAYLVGGCVRDLLLGREPKDFDVVTSAHPEEIRTIFRNCRLIGRRFRLAHVHFGDEIIEVATFRGLAGEDSSEGRVIENGRILRDNVYGTIEEDAFRRDFTVNALYYNIADFSVVDYVGGMEDHKAGVLRLIGDPEQRYREDPVRMLRAIRFSVKLGFTIHPSCAEPIRRLSHLLREIPPARLYEEVLKLFLSGYAVQTFEQLRQFGLFAVLFPETETCLAKEQQGFPLTFLAKALERTDQRIQEGKPVAPYFLFAALLWEPVRSRAQARVDAGENDIMAYQEAAGEVIGAQVRHTAMPRTVSQPAREVWALQPRFERILGSRPFRLLSHPRFRAAYDFLLIRAETGEAEPSLAQWWTRFQQADEAERKAMTSPGRRRSGRSRSRKRRVRTEPPANVSV</sequence>
<dbReference type="CDD" id="cd05398">
    <property type="entry name" value="NT_ClassII-CCAase"/>
    <property type="match status" value="1"/>
</dbReference>
<keyword evidence="4 7" id="KW-0067">ATP-binding</keyword>
<keyword evidence="13" id="KW-0548">Nucleotidyltransferase</keyword>
<keyword evidence="5 7" id="KW-0694">RNA-binding</keyword>
<comment type="function">
    <text evidence="7">Adds poly(A) tail to the 3' end of many RNAs, which usually targets these RNAs for decay. Plays a significant role in the global control of gene expression, through influencing the rate of transcript degradation, and in the general RNA quality control.</text>
</comment>
<evidence type="ECO:0000256" key="5">
    <source>
        <dbReference type="ARBA" id="ARBA00022884"/>
    </source>
</evidence>
<evidence type="ECO:0000313" key="14">
    <source>
        <dbReference type="Proteomes" id="UP001162030"/>
    </source>
</evidence>
<evidence type="ECO:0000259" key="12">
    <source>
        <dbReference type="Pfam" id="PF12627"/>
    </source>
</evidence>
<dbReference type="NCBIfam" id="TIGR01942">
    <property type="entry name" value="pcnB"/>
    <property type="match status" value="1"/>
</dbReference>
<reference evidence="13 14" key="1">
    <citation type="submission" date="2023-03" db="EMBL/GenBank/DDBJ databases">
        <authorList>
            <person name="Pearce D."/>
        </authorList>
    </citation>
    <scope>NUCLEOTIDE SEQUENCE [LARGE SCALE GENOMIC DNA]</scope>
    <source>
        <strain evidence="13">Msz</strain>
    </source>
</reference>
<dbReference type="InterPro" id="IPR025866">
    <property type="entry name" value="PolyA_pol_arg_C_dom"/>
</dbReference>
<protein>
    <recommendedName>
        <fullName evidence="7">Poly(A) polymerase I</fullName>
        <shortName evidence="7">PAP I</shortName>
        <ecNumber evidence="7">2.7.7.19</ecNumber>
    </recommendedName>
</protein>
<dbReference type="Gene3D" id="1.10.3090.10">
    <property type="entry name" value="cca-adding enzyme, domain 2"/>
    <property type="match status" value="1"/>
</dbReference>
<evidence type="ECO:0000256" key="2">
    <source>
        <dbReference type="ARBA" id="ARBA00022679"/>
    </source>
</evidence>
<feature type="domain" description="tRNA nucleotidyltransferase/poly(A) polymerase RNA and SrmB- binding" evidence="12">
    <location>
        <begin position="191"/>
        <end position="252"/>
    </location>
</feature>
<dbReference type="Gene3D" id="3.30.460.10">
    <property type="entry name" value="Beta Polymerase, domain 2"/>
    <property type="match status" value="1"/>
</dbReference>
<feature type="active site" evidence="7">
    <location>
        <position position="56"/>
    </location>
</feature>
<dbReference type="InterPro" id="IPR052191">
    <property type="entry name" value="tRNA_ntf/polyA_polymerase_I"/>
</dbReference>
<keyword evidence="6 7" id="KW-0804">Transcription</keyword>
<evidence type="ECO:0000256" key="8">
    <source>
        <dbReference type="RuleBase" id="RU003953"/>
    </source>
</evidence>
<evidence type="ECO:0000256" key="6">
    <source>
        <dbReference type="ARBA" id="ARBA00023163"/>
    </source>
</evidence>
<dbReference type="Pfam" id="PF01743">
    <property type="entry name" value="PolyA_pol"/>
    <property type="match status" value="1"/>
</dbReference>
<comment type="catalytic activity">
    <reaction evidence="7">
        <text>RNA(n) + ATP = RNA(n)-3'-adenine ribonucleotide + diphosphate</text>
        <dbReference type="Rhea" id="RHEA:11332"/>
        <dbReference type="Rhea" id="RHEA-COMP:14527"/>
        <dbReference type="Rhea" id="RHEA-COMP:17347"/>
        <dbReference type="ChEBI" id="CHEBI:30616"/>
        <dbReference type="ChEBI" id="CHEBI:33019"/>
        <dbReference type="ChEBI" id="CHEBI:140395"/>
        <dbReference type="ChEBI" id="CHEBI:173115"/>
        <dbReference type="EC" id="2.7.7.19"/>
    </reaction>
</comment>
<name>A0ABM9I7C9_9GAMM</name>
<dbReference type="Pfam" id="PF12627">
    <property type="entry name" value="PolyA_pol_RNAbd"/>
    <property type="match status" value="1"/>
</dbReference>
<feature type="domain" description="Polymerase A arginine-rich C-terminal" evidence="11">
    <location>
        <begin position="308"/>
        <end position="422"/>
    </location>
</feature>
<keyword evidence="14" id="KW-1185">Reference proteome</keyword>
<dbReference type="Proteomes" id="UP001162030">
    <property type="component" value="Chromosome"/>
</dbReference>
<evidence type="ECO:0000259" key="10">
    <source>
        <dbReference type="Pfam" id="PF01743"/>
    </source>
</evidence>
<feature type="compositionally biased region" description="Basic residues" evidence="9">
    <location>
        <begin position="409"/>
        <end position="423"/>
    </location>
</feature>
<accession>A0ABM9I7C9</accession>
<evidence type="ECO:0000256" key="7">
    <source>
        <dbReference type="HAMAP-Rule" id="MF_00957"/>
    </source>
</evidence>
<evidence type="ECO:0000313" key="13">
    <source>
        <dbReference type="EMBL" id="CAI8940097.1"/>
    </source>
</evidence>
<evidence type="ECO:0000256" key="1">
    <source>
        <dbReference type="ARBA" id="ARBA00022664"/>
    </source>
</evidence>
<dbReference type="SUPFAM" id="SSF81891">
    <property type="entry name" value="Poly A polymerase C-terminal region-like"/>
    <property type="match status" value="1"/>
</dbReference>
<feature type="active site" evidence="7">
    <location>
        <position position="133"/>
    </location>
</feature>
<dbReference type="Pfam" id="PF12626">
    <property type="entry name" value="PolyA_pol_arg_C"/>
    <property type="match status" value="1"/>
</dbReference>
<dbReference type="PANTHER" id="PTHR43051">
    <property type="entry name" value="POLYNUCLEOTIDE ADENYLYLTRANSFERASE FAMILY PROTEIN"/>
    <property type="match status" value="1"/>
</dbReference>
<dbReference type="InterPro" id="IPR010206">
    <property type="entry name" value="PolA_pol_I"/>
</dbReference>
<comment type="similarity">
    <text evidence="7 8">Belongs to the tRNA nucleotidyltransferase/poly(A) polymerase family.</text>
</comment>
<proteinExistence type="inferred from homology"/>
<dbReference type="PANTHER" id="PTHR43051:SF1">
    <property type="entry name" value="POLYNUCLEOTIDE ADENYLYLTRANSFERASE FAMILY PROTEIN"/>
    <property type="match status" value="1"/>
</dbReference>
<dbReference type="GO" id="GO:1990817">
    <property type="term" value="F:poly(A) RNA polymerase activity"/>
    <property type="evidence" value="ECO:0007669"/>
    <property type="project" value="UniProtKB-EC"/>
</dbReference>
<feature type="active site" evidence="7">
    <location>
        <position position="54"/>
    </location>
</feature>
<dbReference type="SUPFAM" id="SSF81301">
    <property type="entry name" value="Nucleotidyltransferase"/>
    <property type="match status" value="1"/>
</dbReference>
<evidence type="ECO:0000256" key="9">
    <source>
        <dbReference type="SAM" id="MobiDB-lite"/>
    </source>
</evidence>
<dbReference type="RefSeq" id="WP_235726540.1">
    <property type="nucleotide sequence ID" value="NZ_OX458333.1"/>
</dbReference>
<dbReference type="EMBL" id="OX458333">
    <property type="protein sequence ID" value="CAI8940097.1"/>
    <property type="molecule type" value="Genomic_DNA"/>
</dbReference>
<dbReference type="HAMAP" id="MF_00957">
    <property type="entry name" value="PolyA_pol"/>
    <property type="match status" value="1"/>
</dbReference>
<evidence type="ECO:0000256" key="3">
    <source>
        <dbReference type="ARBA" id="ARBA00022741"/>
    </source>
</evidence>
<evidence type="ECO:0000256" key="4">
    <source>
        <dbReference type="ARBA" id="ARBA00022840"/>
    </source>
</evidence>
<feature type="domain" description="Poly A polymerase head" evidence="10">
    <location>
        <begin position="36"/>
        <end position="164"/>
    </location>
</feature>
<organism evidence="13 14">
    <name type="scientific">Methylocaldum szegediense</name>
    <dbReference type="NCBI Taxonomy" id="73780"/>
    <lineage>
        <taxon>Bacteria</taxon>
        <taxon>Pseudomonadati</taxon>
        <taxon>Pseudomonadota</taxon>
        <taxon>Gammaproteobacteria</taxon>
        <taxon>Methylococcales</taxon>
        <taxon>Methylococcaceae</taxon>
        <taxon>Methylocaldum</taxon>
    </lineage>
</organism>
<feature type="region of interest" description="Disordered" evidence="9">
    <location>
        <begin position="399"/>
        <end position="433"/>
    </location>
</feature>
<gene>
    <name evidence="7 13" type="primary">pcnB</name>
    <name evidence="13" type="ORF">MSZNOR_4221</name>
</gene>
<dbReference type="InterPro" id="IPR002646">
    <property type="entry name" value="PolA_pol_head_dom"/>
</dbReference>
<keyword evidence="1 7" id="KW-0507">mRNA processing</keyword>
<dbReference type="InterPro" id="IPR043519">
    <property type="entry name" value="NT_sf"/>
</dbReference>